<protein>
    <submittedName>
        <fullName evidence="8">YihY/virulence factor BrkB family protein</fullName>
    </submittedName>
</protein>
<evidence type="ECO:0000313" key="8">
    <source>
        <dbReference type="EMBL" id="MBY9073407.1"/>
    </source>
</evidence>
<sequence length="314" mass="33420">MLTTAHPEGRTLTVPHLAAVVRRLERTFVGRCAASFVDLAGIDRAMVIASQAFTALIPLFILTSAFAPTGDEDTVAEGLISRFDLAGDAATAVRTLFAHSTDSTTGVLSVVLLVFSGLSLARRMQRMYLDAWRLDPLQGVRGSLNAALGLAALLLEVLLLSLARTLVRGLPFDSLFGPVLSALAGILLWTSIPWLLLDRRVAWRRLLPAGLLTSVCASVYGVVSTVSMPRLMESYSERYGLFGVTLALVGWLLTVSMIIVASTVVAAELDRAEEPWARRVRSRFGIDDGGGRPGASAVPAGGEPGDRLGLPPQG</sequence>
<evidence type="ECO:0000256" key="1">
    <source>
        <dbReference type="ARBA" id="ARBA00004651"/>
    </source>
</evidence>
<name>A0ABS7RFY4_9ACTN</name>
<evidence type="ECO:0000256" key="2">
    <source>
        <dbReference type="ARBA" id="ARBA00022475"/>
    </source>
</evidence>
<keyword evidence="2" id="KW-1003">Cell membrane</keyword>
<dbReference type="EMBL" id="JAIEZQ010000001">
    <property type="protein sequence ID" value="MBY9073407.1"/>
    <property type="molecule type" value="Genomic_DNA"/>
</dbReference>
<evidence type="ECO:0000256" key="3">
    <source>
        <dbReference type="ARBA" id="ARBA00022692"/>
    </source>
</evidence>
<keyword evidence="9" id="KW-1185">Reference proteome</keyword>
<evidence type="ECO:0000256" key="6">
    <source>
        <dbReference type="SAM" id="MobiDB-lite"/>
    </source>
</evidence>
<accession>A0ABS7RFY4</accession>
<feature type="region of interest" description="Disordered" evidence="6">
    <location>
        <begin position="285"/>
        <end position="314"/>
    </location>
</feature>
<feature type="transmembrane region" description="Helical" evidence="7">
    <location>
        <begin position="103"/>
        <end position="121"/>
    </location>
</feature>
<comment type="subcellular location">
    <subcellularLocation>
        <location evidence="1">Cell membrane</location>
        <topology evidence="1">Multi-pass membrane protein</topology>
    </subcellularLocation>
</comment>
<evidence type="ECO:0000313" key="9">
    <source>
        <dbReference type="Proteomes" id="UP000754710"/>
    </source>
</evidence>
<feature type="transmembrane region" description="Helical" evidence="7">
    <location>
        <begin position="209"/>
        <end position="228"/>
    </location>
</feature>
<comment type="caution">
    <text evidence="8">The sequence shown here is derived from an EMBL/GenBank/DDBJ whole genome shotgun (WGS) entry which is preliminary data.</text>
</comment>
<dbReference type="InterPro" id="IPR017039">
    <property type="entry name" value="Virul_fac_BrkB"/>
</dbReference>
<dbReference type="RefSeq" id="WP_221023209.1">
    <property type="nucleotide sequence ID" value="NZ_JAIEZQ010000001.1"/>
</dbReference>
<evidence type="ECO:0000256" key="7">
    <source>
        <dbReference type="SAM" id="Phobius"/>
    </source>
</evidence>
<proteinExistence type="predicted"/>
<organism evidence="8 9">
    <name type="scientific">Nocardioides jiangsuensis</name>
    <dbReference type="NCBI Taxonomy" id="2866161"/>
    <lineage>
        <taxon>Bacteria</taxon>
        <taxon>Bacillati</taxon>
        <taxon>Actinomycetota</taxon>
        <taxon>Actinomycetes</taxon>
        <taxon>Propionibacteriales</taxon>
        <taxon>Nocardioidaceae</taxon>
        <taxon>Nocardioides</taxon>
    </lineage>
</organism>
<dbReference type="Pfam" id="PF03631">
    <property type="entry name" value="Virul_fac_BrkB"/>
    <property type="match status" value="1"/>
</dbReference>
<keyword evidence="5 7" id="KW-0472">Membrane</keyword>
<keyword evidence="4 7" id="KW-1133">Transmembrane helix</keyword>
<reference evidence="8 9" key="1">
    <citation type="submission" date="2021-08" db="EMBL/GenBank/DDBJ databases">
        <title>Nocardioides bacterium WL0053 sp. nov., isolated from the sediment.</title>
        <authorList>
            <person name="Wang L."/>
            <person name="Zhang D."/>
            <person name="Zhang A."/>
        </authorList>
    </citation>
    <scope>NUCLEOTIDE SEQUENCE [LARGE SCALE GENOMIC DNA]</scope>
    <source>
        <strain evidence="8 9">WL0053</strain>
    </source>
</reference>
<evidence type="ECO:0000256" key="4">
    <source>
        <dbReference type="ARBA" id="ARBA00022989"/>
    </source>
</evidence>
<gene>
    <name evidence="8" type="ORF">K1X13_01110</name>
</gene>
<evidence type="ECO:0000256" key="5">
    <source>
        <dbReference type="ARBA" id="ARBA00023136"/>
    </source>
</evidence>
<keyword evidence="3 7" id="KW-0812">Transmembrane</keyword>
<feature type="transmembrane region" description="Helical" evidence="7">
    <location>
        <begin position="175"/>
        <end position="197"/>
    </location>
</feature>
<feature type="transmembrane region" description="Helical" evidence="7">
    <location>
        <begin position="248"/>
        <end position="269"/>
    </location>
</feature>
<feature type="transmembrane region" description="Helical" evidence="7">
    <location>
        <begin position="45"/>
        <end position="67"/>
    </location>
</feature>
<dbReference type="Proteomes" id="UP000754710">
    <property type="component" value="Unassembled WGS sequence"/>
</dbReference>
<feature type="transmembrane region" description="Helical" evidence="7">
    <location>
        <begin position="142"/>
        <end position="163"/>
    </location>
</feature>